<evidence type="ECO:0000259" key="2">
    <source>
        <dbReference type="PROSITE" id="PS50250"/>
    </source>
</evidence>
<proteinExistence type="predicted"/>
<dbReference type="GO" id="GO:0005829">
    <property type="term" value="C:cytosol"/>
    <property type="evidence" value="ECO:0007669"/>
    <property type="project" value="EnsemblFungi"/>
</dbReference>
<dbReference type="PANTHER" id="PTHR10539:SF0">
    <property type="entry name" value="26S PROTEASOME NON-ATPASE REGULATORY SUBUNIT 13"/>
    <property type="match status" value="1"/>
</dbReference>
<dbReference type="GO" id="GO:0005198">
    <property type="term" value="F:structural molecule activity"/>
    <property type="evidence" value="ECO:0007669"/>
    <property type="project" value="EnsemblFungi"/>
</dbReference>
<sequence>MSDAAAVLQRLASSAPAPLQKYFEEFHTLYEQKLWHQLTLRVQAFFAEPTAKPLLPAVFTQFVGGWHKKMNSLVFVKLSVDASRQMPDAEGMALMESIVAEVKLLPKPEGPVLLVLSSMELAQYSLKRSDVAATKAAIESCAGAVESFVGVDPSIAAAYYRVSAEYDKVTLNYASFYKNMLLYLTCVKIEEMELAEAQQRAHDLCLAALLGEKIYNFGELLCHPILAVLRATSVSYLHEALLAFNAGDHEAFDKLLPAISTHEALAPHIEMLRQKLCLMSLVEVVFCQLKSSRVLPFRTVSQATRVPLEEVEFLLMKALSFSLIRGFINEPEACFTIEWVQPRFLDLQQISELRAGIHAWRGRVKETCGLIHSMVPEQLAAISST</sequence>
<keyword evidence="1 3" id="KW-0647">Proteasome</keyword>
<name>A0A2H9TNP2_9FUNG</name>
<dbReference type="GO" id="GO:0043161">
    <property type="term" value="P:proteasome-mediated ubiquitin-dependent protein catabolic process"/>
    <property type="evidence" value="ECO:0007669"/>
    <property type="project" value="EnsemblFungi"/>
</dbReference>
<comment type="caution">
    <text evidence="3">The sequence shown here is derived from an EMBL/GenBank/DDBJ whole genome shotgun (WGS) entry which is preliminary data.</text>
</comment>
<dbReference type="PANTHER" id="PTHR10539">
    <property type="entry name" value="26S PROTEASOME NON-ATPASE REGULATORY SUBUNIT 13"/>
    <property type="match status" value="1"/>
</dbReference>
<dbReference type="SMART" id="SM00088">
    <property type="entry name" value="PINT"/>
    <property type="match status" value="1"/>
</dbReference>
<protein>
    <submittedName>
        <fullName evidence="3">Putative 26S proteasome regulatory subunit N9</fullName>
    </submittedName>
</protein>
<organism evidence="3 4">
    <name type="scientific">Paramicrosporidium saccamoebae</name>
    <dbReference type="NCBI Taxonomy" id="1246581"/>
    <lineage>
        <taxon>Eukaryota</taxon>
        <taxon>Fungi</taxon>
        <taxon>Fungi incertae sedis</taxon>
        <taxon>Cryptomycota</taxon>
        <taxon>Cryptomycota incertae sedis</taxon>
        <taxon>Paramicrosporidium</taxon>
    </lineage>
</organism>
<evidence type="ECO:0000256" key="1">
    <source>
        <dbReference type="ARBA" id="ARBA00022942"/>
    </source>
</evidence>
<dbReference type="InterPro" id="IPR000717">
    <property type="entry name" value="PCI_dom"/>
</dbReference>
<dbReference type="AlphaFoldDB" id="A0A2H9TNP2"/>
<dbReference type="OrthoDB" id="1093at2759"/>
<dbReference type="PROSITE" id="PS50250">
    <property type="entry name" value="PCI"/>
    <property type="match status" value="1"/>
</dbReference>
<feature type="domain" description="PCI" evidence="2">
    <location>
        <begin position="175"/>
        <end position="342"/>
    </location>
</feature>
<evidence type="ECO:0000313" key="3">
    <source>
        <dbReference type="EMBL" id="PJF19381.1"/>
    </source>
</evidence>
<dbReference type="InterPro" id="IPR035298">
    <property type="entry name" value="PSMD13"/>
</dbReference>
<dbReference type="GO" id="GO:0005634">
    <property type="term" value="C:nucleus"/>
    <property type="evidence" value="ECO:0007669"/>
    <property type="project" value="EnsemblFungi"/>
</dbReference>
<dbReference type="STRING" id="1246581.A0A2H9TNP2"/>
<accession>A0A2H9TNP2</accession>
<dbReference type="GO" id="GO:0008541">
    <property type="term" value="C:proteasome regulatory particle, lid subcomplex"/>
    <property type="evidence" value="ECO:0007669"/>
    <property type="project" value="EnsemblFungi"/>
</dbReference>
<dbReference type="InterPro" id="IPR054179">
    <property type="entry name" value="PSD13_N"/>
</dbReference>
<dbReference type="Pfam" id="PF22037">
    <property type="entry name" value="PSD13_N"/>
    <property type="match status" value="1"/>
</dbReference>
<keyword evidence="4" id="KW-1185">Reference proteome</keyword>
<dbReference type="GO" id="GO:0034515">
    <property type="term" value="C:proteasome storage granule"/>
    <property type="evidence" value="ECO:0007669"/>
    <property type="project" value="EnsemblFungi"/>
</dbReference>
<dbReference type="Pfam" id="PF01399">
    <property type="entry name" value="PCI"/>
    <property type="match status" value="1"/>
</dbReference>
<dbReference type="Proteomes" id="UP000240830">
    <property type="component" value="Unassembled WGS sequence"/>
</dbReference>
<evidence type="ECO:0000313" key="4">
    <source>
        <dbReference type="Proteomes" id="UP000240830"/>
    </source>
</evidence>
<dbReference type="GO" id="GO:0043248">
    <property type="term" value="P:proteasome assembly"/>
    <property type="evidence" value="ECO:0007669"/>
    <property type="project" value="EnsemblFungi"/>
</dbReference>
<reference evidence="3 4" key="1">
    <citation type="submission" date="2016-10" db="EMBL/GenBank/DDBJ databases">
        <title>The genome of Paramicrosporidium saccamoebae is the missing link in understanding Cryptomycota and Microsporidia evolution.</title>
        <authorList>
            <person name="Quandt C.A."/>
            <person name="Beaudet D."/>
            <person name="Corsaro D."/>
            <person name="Michel R."/>
            <person name="Corradi N."/>
            <person name="James T."/>
        </authorList>
    </citation>
    <scope>NUCLEOTIDE SEQUENCE [LARGE SCALE GENOMIC DNA]</scope>
    <source>
        <strain evidence="3 4">KSL3</strain>
    </source>
</reference>
<gene>
    <name evidence="3" type="ORF">PSACC_00788</name>
</gene>
<dbReference type="EMBL" id="MTSL01000065">
    <property type="protein sequence ID" value="PJF19381.1"/>
    <property type="molecule type" value="Genomic_DNA"/>
</dbReference>